<dbReference type="PANTHER" id="PTHR10887:SF478">
    <property type="entry name" value="HELICASE ATP-BINDING DOMAIN-CONTAINING PROTEIN"/>
    <property type="match status" value="1"/>
</dbReference>
<evidence type="ECO:0000313" key="4">
    <source>
        <dbReference type="Proteomes" id="UP000823674"/>
    </source>
</evidence>
<dbReference type="Gene3D" id="3.40.50.300">
    <property type="entry name" value="P-loop containing nucleotide triphosphate hydrolases"/>
    <property type="match status" value="2"/>
</dbReference>
<sequence>VTEISSNMNWEEKTSLVNKVFSWSIEDILNKDIFKTNIRTIPDTFRSVDEYLKCFVPHLLEETRTELSSSLGSLSKSPVSRISSAQPTKIEFPSKTSNSFLVSLMKFNAEGSRTTYEPKCGDLIALTNISGPRRVYDLDPLVLAFVFSVEDELGFSVHLSTSTSISIDEGFPFSSCVYLMTLTTNTRIWNALHGCGNLSLINSVLQTNTAETENSVPSRDWGKDILDMIRSANLNSSQESAVSSCLETRNLRDKTCVKLIWGPPGTGKTKTVATLLFALFNLGCKTVVCAPTNTAVAEVASRLLVLFKGSSSSEHSTYGLGNIVLAGNRGRMGIDSKNEDLLDVFLDHRISKLKKLLSPLTGWNIVLAGKRGRMGIDSKNKDLLDVFLDHRINKLKELLSPLTGWKQILELVIKFLEDPESHYKEYLLICEEKEKERDRRNKSIVLSFGEFIKKSFDRLSEKLETNMVDLYTHLPKSFISCDHVKKMVQGCEALLGVKQFLEENSSKDDFKIGSSLFDSFNNIVGLDFLQPLRLLPSRFGVQASLEDEDIRKFCLTNAPIIFCTASGAAEMTGERTGSVELLVVDEAAQLKECESAAALQLQGLHHAVLIGDELQLPAMVQSEICEKAKFGRSLFERLVLLGHNKHLLDVQYRMHPSISVFPNIEFYDGKISDAANVKESNYQKRFLEGSMFGSFSFINVGLGKEEFGDGHSPKNIVEVAVISDIISKLFKVSCETKTKMSVGVISPYKGQIRAIQERVGDEYTPLFGDELFTLNVRSVDGFQGGEEDVIIISTVRSNDNGKVGFLSNRQRANVALTRARHCLWVIGNETTLALSDSIWTKLIRDSKRRGCFHDAANDKNLREVMNDALLEVDMSDVFSSFQSLSIRKGRRNAW</sequence>
<dbReference type="InterPro" id="IPR027417">
    <property type="entry name" value="P-loop_NTPase"/>
</dbReference>
<protein>
    <recommendedName>
        <fullName evidence="5">Helicase MAGATAMA 3</fullName>
    </recommendedName>
</protein>
<dbReference type="PANTHER" id="PTHR10887">
    <property type="entry name" value="DNA2/NAM7 HELICASE FAMILY"/>
    <property type="match status" value="1"/>
</dbReference>
<dbReference type="Proteomes" id="UP000823674">
    <property type="component" value="Chromosome A01"/>
</dbReference>
<comment type="caution">
    <text evidence="3">The sequence shown here is derived from an EMBL/GenBank/DDBJ whole genome shotgun (WGS) entry which is preliminary data.</text>
</comment>
<dbReference type="EMBL" id="JADBGQ010000001">
    <property type="protein sequence ID" value="KAG5416362.1"/>
    <property type="molecule type" value="Genomic_DNA"/>
</dbReference>
<dbReference type="SUPFAM" id="SSF52540">
    <property type="entry name" value="P-loop containing nucleoside triphosphate hydrolases"/>
    <property type="match status" value="1"/>
</dbReference>
<dbReference type="CDD" id="cd18808">
    <property type="entry name" value="SF1_C_Upf1"/>
    <property type="match status" value="1"/>
</dbReference>
<organism evidence="3 4">
    <name type="scientific">Brassica rapa subsp. trilocularis</name>
    <dbReference type="NCBI Taxonomy" id="1813537"/>
    <lineage>
        <taxon>Eukaryota</taxon>
        <taxon>Viridiplantae</taxon>
        <taxon>Streptophyta</taxon>
        <taxon>Embryophyta</taxon>
        <taxon>Tracheophyta</taxon>
        <taxon>Spermatophyta</taxon>
        <taxon>Magnoliopsida</taxon>
        <taxon>eudicotyledons</taxon>
        <taxon>Gunneridae</taxon>
        <taxon>Pentapetalae</taxon>
        <taxon>rosids</taxon>
        <taxon>malvids</taxon>
        <taxon>Brassicales</taxon>
        <taxon>Brassicaceae</taxon>
        <taxon>Brassiceae</taxon>
        <taxon>Brassica</taxon>
    </lineage>
</organism>
<keyword evidence="4" id="KW-1185">Reference proteome</keyword>
<reference evidence="3 4" key="1">
    <citation type="submission" date="2021-03" db="EMBL/GenBank/DDBJ databases">
        <authorList>
            <person name="King G.J."/>
            <person name="Bancroft I."/>
            <person name="Baten A."/>
            <person name="Bloomfield J."/>
            <person name="Borpatragohain P."/>
            <person name="He Z."/>
            <person name="Irish N."/>
            <person name="Irwin J."/>
            <person name="Liu K."/>
            <person name="Mauleon R.P."/>
            <person name="Moore J."/>
            <person name="Morris R."/>
            <person name="Ostergaard L."/>
            <person name="Wang B."/>
            <person name="Wells R."/>
        </authorList>
    </citation>
    <scope>NUCLEOTIDE SEQUENCE [LARGE SCALE GENOMIC DNA]</scope>
    <source>
        <strain evidence="3">R-o-18</strain>
        <tissue evidence="3">Leaf</tissue>
    </source>
</reference>
<evidence type="ECO:0000313" key="3">
    <source>
        <dbReference type="EMBL" id="KAG5416362.1"/>
    </source>
</evidence>
<gene>
    <name evidence="3" type="primary">A01p055150.1_BraROA</name>
    <name evidence="3" type="ORF">IGI04_003929</name>
</gene>
<dbReference type="InterPro" id="IPR041679">
    <property type="entry name" value="DNA2/NAM7-like_C"/>
</dbReference>
<evidence type="ECO:0000259" key="2">
    <source>
        <dbReference type="Pfam" id="PF13087"/>
    </source>
</evidence>
<evidence type="ECO:0000259" key="1">
    <source>
        <dbReference type="Pfam" id="PF13086"/>
    </source>
</evidence>
<dbReference type="Pfam" id="PF13087">
    <property type="entry name" value="AAA_12"/>
    <property type="match status" value="1"/>
</dbReference>
<feature type="domain" description="DNA2/NAM7 helicase helicase" evidence="1">
    <location>
        <begin position="233"/>
        <end position="354"/>
    </location>
</feature>
<feature type="domain" description="DNA2/NAM7 helicase-like C-terminal" evidence="2">
    <location>
        <begin position="631"/>
        <end position="829"/>
    </location>
</feature>
<dbReference type="InterPro" id="IPR045055">
    <property type="entry name" value="DNA2/NAM7-like"/>
</dbReference>
<evidence type="ECO:0008006" key="5">
    <source>
        <dbReference type="Google" id="ProtNLM"/>
    </source>
</evidence>
<feature type="domain" description="DNA2/NAM7 helicase helicase" evidence="1">
    <location>
        <begin position="547"/>
        <end position="623"/>
    </location>
</feature>
<feature type="non-terminal residue" evidence="3">
    <location>
        <position position="1"/>
    </location>
</feature>
<name>A0ABQ7NZT2_BRACM</name>
<accession>A0ABQ7NZT2</accession>
<dbReference type="InterPro" id="IPR041677">
    <property type="entry name" value="DNA2/NAM7_AAA_11"/>
</dbReference>
<dbReference type="Pfam" id="PF13086">
    <property type="entry name" value="AAA_11"/>
    <property type="match status" value="2"/>
</dbReference>
<dbReference type="InterPro" id="IPR047187">
    <property type="entry name" value="SF1_C_Upf1"/>
</dbReference>
<proteinExistence type="predicted"/>